<dbReference type="PANTHER" id="PTHR35149:SF1">
    <property type="entry name" value="DUF5655 DOMAIN-CONTAINING PROTEIN"/>
    <property type="match status" value="1"/>
</dbReference>
<dbReference type="PANTHER" id="PTHR35149">
    <property type="entry name" value="SLL5132 PROTEIN"/>
    <property type="match status" value="1"/>
</dbReference>
<name>A0A4R0EN55_9GAMM</name>
<proteinExistence type="predicted"/>
<organism evidence="2 3">
    <name type="scientific">Acinetobacter terrae</name>
    <dbReference type="NCBI Taxonomy" id="2731247"/>
    <lineage>
        <taxon>Bacteria</taxon>
        <taxon>Pseudomonadati</taxon>
        <taxon>Pseudomonadota</taxon>
        <taxon>Gammaproteobacteria</taxon>
        <taxon>Moraxellales</taxon>
        <taxon>Moraxellaceae</taxon>
        <taxon>Acinetobacter</taxon>
        <taxon>Acinetobacter Taxon 24</taxon>
    </lineage>
</organism>
<dbReference type="Proteomes" id="UP000291380">
    <property type="component" value="Unassembled WGS sequence"/>
</dbReference>
<gene>
    <name evidence="2" type="ORF">E0H85_06420</name>
</gene>
<dbReference type="RefSeq" id="WP_131270944.1">
    <property type="nucleotide sequence ID" value="NZ_SJOA01000006.1"/>
</dbReference>
<dbReference type="InterPro" id="IPR004919">
    <property type="entry name" value="GmrSD_N"/>
</dbReference>
<feature type="domain" description="GmrSD restriction endonucleases N-terminal" evidence="1">
    <location>
        <begin position="54"/>
        <end position="249"/>
    </location>
</feature>
<protein>
    <submittedName>
        <fullName evidence="2">DUF262 domain-containing protein</fullName>
    </submittedName>
</protein>
<evidence type="ECO:0000259" key="1">
    <source>
        <dbReference type="Pfam" id="PF03235"/>
    </source>
</evidence>
<evidence type="ECO:0000313" key="2">
    <source>
        <dbReference type="EMBL" id="TCB59876.1"/>
    </source>
</evidence>
<comment type="caution">
    <text evidence="2">The sequence shown here is derived from an EMBL/GenBank/DDBJ whole genome shotgun (WGS) entry which is preliminary data.</text>
</comment>
<dbReference type="AlphaFoldDB" id="A0A4R0EN55"/>
<accession>A0A4R0EN55</accession>
<dbReference type="Pfam" id="PF03235">
    <property type="entry name" value="GmrSD_N"/>
    <property type="match status" value="1"/>
</dbReference>
<dbReference type="OrthoDB" id="9798761at2"/>
<dbReference type="EMBL" id="SJOA01000006">
    <property type="protein sequence ID" value="TCB59876.1"/>
    <property type="molecule type" value="Genomic_DNA"/>
</dbReference>
<reference evidence="2 3" key="1">
    <citation type="submission" date="2019-02" db="EMBL/GenBank/DDBJ databases">
        <title>High diversity of culturable Acinetobacter species in natural soil and water ecosystems.</title>
        <authorList>
            <person name="Radolfova-Krizova L."/>
            <person name="Nemec A."/>
        </authorList>
    </citation>
    <scope>NUCLEOTIDE SEQUENCE [LARGE SCALE GENOMIC DNA]</scope>
    <source>
        <strain evidence="2 3">ANC 4281</strain>
    </source>
</reference>
<evidence type="ECO:0000313" key="3">
    <source>
        <dbReference type="Proteomes" id="UP000291380"/>
    </source>
</evidence>
<sequence>MMNTEQLLIQIKNLLHENPDLTEIAENSLSGIIENLKTRENSLELKAIAELEGRNFFVDSYQRGYKWKPQQVEALLNDIDEFEPKDENEFYCLQPVVVKRKPIQHEGKETVFWELIDGQQRMTTIFIILSHLLNKPYFTLRYETRQESSQFLNDLVQLNYTEQAPKFSHIDNHYFYQAYKTVHDWFATKSQEKKDIWRDKLLHKTKVIWYMVRSDHNKDSQQHSIEIFTRLNQGKIALTDAELIKALFLQSVIKAYHHPGIAKQKQFEMASQWDLIEQTLQDDEFWAFLSPHKGTNKHTRIELIFDLLAGESKDKQQLNHKTFLYFANQLKNASSYQIEEQWTKVLQGFHRLAEWFKEDQLYHLIGFIIGQKIKTINVLWQESKDAKRDQFVQILKSHIQRDYLERLFKVDKDSTRLDFTKVDYLSPSQRPKIIGLLMLFNIYINEKHKTRFSFRAYNNCQWDIEHIHAQQSLDLPSDAQREIWLNEQKAILDAVPESYKGLLDTKLTAYQQALAVEPSDTESLKKEYLDELSKIVGDVKEAIQTLDNLCLLPASVNRSIGNQIFLTKRQRIVDFENKGKFEKEHQGKFIPLATQQVFSKYFSDDVSQMYQWDEIDRSNYKAQWLECFKGYGLDFGGKA</sequence>